<dbReference type="PANTHER" id="PTHR40070:SF1">
    <property type="entry name" value="UPF0478 PROTEIN YTXG"/>
    <property type="match status" value="1"/>
</dbReference>
<evidence type="ECO:0000256" key="1">
    <source>
        <dbReference type="SAM" id="Phobius"/>
    </source>
</evidence>
<keyword evidence="1" id="KW-1133">Transmembrane helix</keyword>
<keyword evidence="1" id="KW-0472">Membrane</keyword>
<dbReference type="Proteomes" id="UP001519345">
    <property type="component" value="Unassembled WGS sequence"/>
</dbReference>
<dbReference type="EMBL" id="JAGGKX010000018">
    <property type="protein sequence ID" value="MBP1970901.1"/>
    <property type="molecule type" value="Genomic_DNA"/>
</dbReference>
<evidence type="ECO:0000313" key="3">
    <source>
        <dbReference type="Proteomes" id="UP001519345"/>
    </source>
</evidence>
<reference evidence="2 3" key="1">
    <citation type="submission" date="2021-03" db="EMBL/GenBank/DDBJ databases">
        <title>Genomic Encyclopedia of Type Strains, Phase IV (KMG-IV): sequencing the most valuable type-strain genomes for metagenomic binning, comparative biology and taxonomic classification.</title>
        <authorList>
            <person name="Goeker M."/>
        </authorList>
    </citation>
    <scope>NUCLEOTIDE SEQUENCE [LARGE SCALE GENOMIC DNA]</scope>
    <source>
        <strain evidence="2 3">DSM 25609</strain>
    </source>
</reference>
<dbReference type="Pfam" id="PF06103">
    <property type="entry name" value="DUF948"/>
    <property type="match status" value="1"/>
</dbReference>
<sequence length="151" mass="16910">MGVIYLGILLCSIAFAGSVAYICLVLKRISTTMQTLGTTLGEVEKELESITPEIKETVQHTGNLVDDVSDKVNATDSVFDTLENIGNSANAVNDVYHHNREKLSDEQFQRKVTPFIEGIRWTEAAFLLYSKWKKQQSNEEPINQTGSRDEI</sequence>
<dbReference type="RefSeq" id="WP_209463991.1">
    <property type="nucleotide sequence ID" value="NZ_CP110224.1"/>
</dbReference>
<keyword evidence="3" id="KW-1185">Reference proteome</keyword>
<accession>A0ABS4IKD4</accession>
<comment type="caution">
    <text evidence="2">The sequence shown here is derived from an EMBL/GenBank/DDBJ whole genome shotgun (WGS) entry which is preliminary data.</text>
</comment>
<gene>
    <name evidence="2" type="ORF">J2Z83_003037</name>
</gene>
<keyword evidence="1" id="KW-0812">Transmembrane</keyword>
<name>A0ABS4IKD4_9BACI</name>
<evidence type="ECO:0000313" key="2">
    <source>
        <dbReference type="EMBL" id="MBP1970901.1"/>
    </source>
</evidence>
<dbReference type="PANTHER" id="PTHR40070">
    <property type="entry name" value="UPF0478 PROTEIN YTXG"/>
    <property type="match status" value="1"/>
</dbReference>
<feature type="transmembrane region" description="Helical" evidence="1">
    <location>
        <begin position="6"/>
        <end position="26"/>
    </location>
</feature>
<protein>
    <submittedName>
        <fullName evidence="2">Uncharacterized protein YoxC</fullName>
    </submittedName>
</protein>
<proteinExistence type="predicted"/>
<organism evidence="2 3">
    <name type="scientific">Virgibacillus natechei</name>
    <dbReference type="NCBI Taxonomy" id="1216297"/>
    <lineage>
        <taxon>Bacteria</taxon>
        <taxon>Bacillati</taxon>
        <taxon>Bacillota</taxon>
        <taxon>Bacilli</taxon>
        <taxon>Bacillales</taxon>
        <taxon>Bacillaceae</taxon>
        <taxon>Virgibacillus</taxon>
    </lineage>
</organism>
<dbReference type="InterPro" id="IPR009293">
    <property type="entry name" value="UPF0478"/>
</dbReference>